<reference evidence="1" key="1">
    <citation type="journal article" date="2012" name="BMC Genomics">
        <title>Characterisation of full-length cDNA sequences provides insights into the Eimeria tenella transcriptome.</title>
        <authorList>
            <person name="Amiruddin N."/>
            <person name="Lee X.W."/>
            <person name="Blake D.P."/>
            <person name="Suzuki Y."/>
            <person name="Tay Y.L."/>
            <person name="Lim L.S."/>
            <person name="Tomley F.M."/>
            <person name="Watanabe J."/>
            <person name="Sugimoto C."/>
            <person name="Wan K.L."/>
        </authorList>
    </citation>
    <scope>NUCLEOTIDE SEQUENCE</scope>
    <source>
        <strain evidence="1">Houghton</strain>
    </source>
</reference>
<sequence length="102" mass="11739">MYLEVHWAIFGTYGQRFAAWFFACESLLPGAFSWRIKAKYFNNLMGLPLISAKLVFSISGSPLSPINILALFRWGVRIEGMNDFEDRQALLRTGDSVRFFHN</sequence>
<proteinExistence type="evidence at transcript level"/>
<dbReference type="EMBL" id="JN987551">
    <property type="protein sequence ID" value="AET50774.1"/>
    <property type="molecule type" value="mRNA"/>
</dbReference>
<protein>
    <submittedName>
        <fullName evidence="1">Uncharacterized protein</fullName>
    </submittedName>
</protein>
<evidence type="ECO:0000313" key="1">
    <source>
        <dbReference type="EMBL" id="AET50774.1"/>
    </source>
</evidence>
<accession>H9B9W4</accession>
<name>H9B9W4_EIMTE</name>
<dbReference type="AlphaFoldDB" id="H9B9W4"/>
<organism evidence="1">
    <name type="scientific">Eimeria tenella</name>
    <name type="common">Coccidian parasite</name>
    <dbReference type="NCBI Taxonomy" id="5802"/>
    <lineage>
        <taxon>Eukaryota</taxon>
        <taxon>Sar</taxon>
        <taxon>Alveolata</taxon>
        <taxon>Apicomplexa</taxon>
        <taxon>Conoidasida</taxon>
        <taxon>Coccidia</taxon>
        <taxon>Eucoccidiorida</taxon>
        <taxon>Eimeriorina</taxon>
        <taxon>Eimeriidae</taxon>
        <taxon>Eimeria</taxon>
    </lineage>
</organism>